<dbReference type="Pfam" id="PF04359">
    <property type="entry name" value="DUF493"/>
    <property type="match status" value="1"/>
</dbReference>
<dbReference type="Gene3D" id="3.30.70.260">
    <property type="match status" value="1"/>
</dbReference>
<dbReference type="InterPro" id="IPR007454">
    <property type="entry name" value="UPF0250_YbeD-like"/>
</dbReference>
<reference evidence="1" key="1">
    <citation type="journal article" date="2014" name="Int. J. Syst. Evol. Microbiol.">
        <title>Complete genome sequence of Corynebacterium casei LMG S-19264T (=DSM 44701T), isolated from a smear-ripened cheese.</title>
        <authorList>
            <consortium name="US DOE Joint Genome Institute (JGI-PGF)"/>
            <person name="Walter F."/>
            <person name="Albersmeier A."/>
            <person name="Kalinowski J."/>
            <person name="Ruckert C."/>
        </authorList>
    </citation>
    <scope>NUCLEOTIDE SEQUENCE</scope>
    <source>
        <strain evidence="1">KCTC 12711</strain>
    </source>
</reference>
<comment type="caution">
    <text evidence="1">The sequence shown here is derived from an EMBL/GenBank/DDBJ whole genome shotgun (WGS) entry which is preliminary data.</text>
</comment>
<proteinExistence type="predicted"/>
<gene>
    <name evidence="1" type="ORF">GCM10008090_27280</name>
</gene>
<evidence type="ECO:0000313" key="1">
    <source>
        <dbReference type="EMBL" id="GHA16053.1"/>
    </source>
</evidence>
<dbReference type="RefSeq" id="WP_189402204.1">
    <property type="nucleotide sequence ID" value="NZ_BMXA01000005.1"/>
</dbReference>
<protein>
    <submittedName>
        <fullName evidence="1">Uncharacterized protein</fullName>
    </submittedName>
</protein>
<accession>A0A918RY61</accession>
<evidence type="ECO:0000313" key="2">
    <source>
        <dbReference type="Proteomes" id="UP000614811"/>
    </source>
</evidence>
<organism evidence="1 2">
    <name type="scientific">Arenicella chitinivorans</name>
    <dbReference type="NCBI Taxonomy" id="1329800"/>
    <lineage>
        <taxon>Bacteria</taxon>
        <taxon>Pseudomonadati</taxon>
        <taxon>Pseudomonadota</taxon>
        <taxon>Gammaproteobacteria</taxon>
        <taxon>Arenicellales</taxon>
        <taxon>Arenicellaceae</taxon>
        <taxon>Arenicella</taxon>
    </lineage>
</organism>
<name>A0A918RY61_9GAMM</name>
<dbReference type="AlphaFoldDB" id="A0A918RY61"/>
<reference evidence="1" key="2">
    <citation type="submission" date="2020-09" db="EMBL/GenBank/DDBJ databases">
        <authorList>
            <person name="Sun Q."/>
            <person name="Kim S."/>
        </authorList>
    </citation>
    <scope>NUCLEOTIDE SEQUENCE</scope>
    <source>
        <strain evidence="1">KCTC 12711</strain>
    </source>
</reference>
<dbReference type="SUPFAM" id="SSF117991">
    <property type="entry name" value="YbeD/HP0495-like"/>
    <property type="match status" value="1"/>
</dbReference>
<dbReference type="Proteomes" id="UP000614811">
    <property type="component" value="Unassembled WGS sequence"/>
</dbReference>
<keyword evidence="2" id="KW-1185">Reference proteome</keyword>
<dbReference type="EMBL" id="BMXA01000005">
    <property type="protein sequence ID" value="GHA16053.1"/>
    <property type="molecule type" value="Genomic_DNA"/>
</dbReference>
<dbReference type="InterPro" id="IPR027471">
    <property type="entry name" value="YbeD-like_sf"/>
</dbReference>
<sequence>MSSDATIPGPEAKDGFDLIEYPCDFAFKAMCRADPMQSALDHIQDLISPLVTAEALLDMQSNESRTGKFESVTAKVRLESRDQLESIYLIIGQSKRVVMTL</sequence>